<feature type="transmembrane region" description="Helical" evidence="17">
    <location>
        <begin position="177"/>
        <end position="200"/>
    </location>
</feature>
<evidence type="ECO:0000256" key="17">
    <source>
        <dbReference type="RuleBase" id="RU003297"/>
    </source>
</evidence>
<feature type="transmembrane region" description="Helical" evidence="17">
    <location>
        <begin position="52"/>
        <end position="71"/>
    </location>
</feature>
<keyword evidence="8 17" id="KW-0812">Transmembrane</keyword>
<dbReference type="EMBL" id="LR536625">
    <property type="protein sequence ID" value="VFU78893.1"/>
    <property type="molecule type" value="Genomic_DNA"/>
</dbReference>
<evidence type="ECO:0000256" key="6">
    <source>
        <dbReference type="ARBA" id="ARBA00022448"/>
    </source>
</evidence>
<feature type="transmembrane region" description="Helical" evidence="17">
    <location>
        <begin position="106"/>
        <end position="128"/>
    </location>
</feature>
<dbReference type="Pfam" id="PF01059">
    <property type="entry name" value="Oxidored_q5_N"/>
    <property type="match status" value="1"/>
</dbReference>
<geneLocation type="mitochondrion" evidence="20"/>
<evidence type="ECO:0000256" key="9">
    <source>
        <dbReference type="ARBA" id="ARBA00022967"/>
    </source>
</evidence>
<dbReference type="GO" id="GO:0015990">
    <property type="term" value="P:electron transport coupled proton transport"/>
    <property type="evidence" value="ECO:0007669"/>
    <property type="project" value="TreeGrafter"/>
</dbReference>
<evidence type="ECO:0000256" key="14">
    <source>
        <dbReference type="ARBA" id="ARBA00023128"/>
    </source>
</evidence>
<evidence type="ECO:0000259" key="19">
    <source>
        <dbReference type="Pfam" id="PF01059"/>
    </source>
</evidence>
<feature type="transmembrane region" description="Helical" evidence="17">
    <location>
        <begin position="373"/>
        <end position="398"/>
    </location>
</feature>
<keyword evidence="12 17" id="KW-0520">NAD</keyword>
<dbReference type="GO" id="GO:0042773">
    <property type="term" value="P:ATP synthesis coupled electron transport"/>
    <property type="evidence" value="ECO:0007669"/>
    <property type="project" value="InterPro"/>
</dbReference>
<comment type="function">
    <text evidence="1">Core subunit of the mitochondrial membrane respiratory chain NADH dehydrogenase (Complex I) that is believed to belong to the minimal assembly required for catalysis. Complex I functions in the transfer of electrons from NADH to the respiratory chain. The immediate electron acceptor for the enzyme is believed to be ubiquinone.</text>
</comment>
<evidence type="ECO:0000256" key="12">
    <source>
        <dbReference type="ARBA" id="ARBA00023027"/>
    </source>
</evidence>
<gene>
    <name evidence="20" type="primary">nad4</name>
    <name evidence="20" type="ORF">PMLLMT01_0008</name>
</gene>
<evidence type="ECO:0000256" key="15">
    <source>
        <dbReference type="ARBA" id="ARBA00023136"/>
    </source>
</evidence>
<feature type="domain" description="NADH:ubiquinone oxidoreductase chain 4 N-terminal" evidence="19">
    <location>
        <begin position="1"/>
        <end position="99"/>
    </location>
</feature>
<dbReference type="GO" id="GO:0031966">
    <property type="term" value="C:mitochondrial membrane"/>
    <property type="evidence" value="ECO:0007669"/>
    <property type="project" value="UniProtKB-SubCell"/>
</dbReference>
<proteinExistence type="inferred from homology"/>
<accession>A0A485M9A1</accession>
<evidence type="ECO:0000256" key="7">
    <source>
        <dbReference type="ARBA" id="ARBA00022660"/>
    </source>
</evidence>
<keyword evidence="14 17" id="KW-0496">Mitochondrion</keyword>
<keyword evidence="6 17" id="KW-0813">Transport</keyword>
<comment type="catalytic activity">
    <reaction evidence="16 17">
        <text>a ubiquinone + NADH + 5 H(+)(in) = a ubiquinol + NAD(+) + 4 H(+)(out)</text>
        <dbReference type="Rhea" id="RHEA:29091"/>
        <dbReference type="Rhea" id="RHEA-COMP:9565"/>
        <dbReference type="Rhea" id="RHEA-COMP:9566"/>
        <dbReference type="ChEBI" id="CHEBI:15378"/>
        <dbReference type="ChEBI" id="CHEBI:16389"/>
        <dbReference type="ChEBI" id="CHEBI:17976"/>
        <dbReference type="ChEBI" id="CHEBI:57540"/>
        <dbReference type="ChEBI" id="CHEBI:57945"/>
        <dbReference type="EC" id="7.1.1.2"/>
    </reaction>
</comment>
<comment type="similarity">
    <text evidence="3 17">Belongs to the complex I subunit 4 family.</text>
</comment>
<dbReference type="PRINTS" id="PR01437">
    <property type="entry name" value="NUOXDRDTASE4"/>
</dbReference>
<comment type="function">
    <text evidence="17">Core subunit of the mitochondrial membrane respiratory chain NADH dehydrogenase (Complex I) which catalyzes electron transfer from NADH through the respiratory chain, using ubiquinone as an electron acceptor. Essential for the catalytic activity and assembly of complex I.</text>
</comment>
<dbReference type="InterPro" id="IPR001750">
    <property type="entry name" value="ND/Mrp_TM"/>
</dbReference>
<dbReference type="AlphaFoldDB" id="A0A485M9A1"/>
<dbReference type="PANTHER" id="PTHR43507">
    <property type="entry name" value="NADH-UBIQUINONE OXIDOREDUCTASE CHAIN 4"/>
    <property type="match status" value="1"/>
</dbReference>
<feature type="transmembrane region" description="Helical" evidence="17">
    <location>
        <begin position="207"/>
        <end position="228"/>
    </location>
</feature>
<keyword evidence="11 17" id="KW-1133">Transmembrane helix</keyword>
<reference evidence="20" key="1">
    <citation type="submission" date="2019-03" db="EMBL/GenBank/DDBJ databases">
        <authorList>
            <person name="Lefebure T."/>
            <person name="Lefebure T."/>
        </authorList>
    </citation>
    <scope>NUCLEOTIDE SEQUENCE [LARGE SCALE GENOMIC DNA]</scope>
</reference>
<evidence type="ECO:0000313" key="20">
    <source>
        <dbReference type="EMBL" id="VFU78893.1"/>
    </source>
</evidence>
<name>A0A485M9A1_9CRUS</name>
<keyword evidence="15 17" id="KW-0472">Membrane</keyword>
<sequence>MMKVLIVTLMLLFMKSWFSLFTGLSVLLVLMVSVSMHKMDWFEVGGGLCLDSMGMLLILLSVWVVMLMLLSSHKINLFNKYSSIFYVTLVTLLLTLILAFSCFNLLLFYIFFEASLVPTFILIMGWGYQPERLQAGVYMMLYTIFASLPLLIVLLNIMTKDSVSFMVEDNMTSFGGAVMLVGALLAFMVKLPLYLVHLWLPKAHVEAPVAGSMILASVLLKLGGYGMIRLLPKLSAGVASVSWLFLSWGLIGGVYVSIACLRQVDVKVLIALSSVAHMAMVFGGIMSMTVWGVNGAVLVMLGHGFCSSGLFCIANMNYERSGTRSLLVMKGAQSILPALTMWWFLLAAANMAAPPSMNLLGEIHSILGLVKWSVLSSAPLGGLVFFAASYSLYLYVATQHGKAPYVSGGASGASVREHLVMLLHWAPINLLVVKFSVLQLFVCLNSLYKMPTCGVGEDIILGHLEKTP</sequence>
<keyword evidence="7 17" id="KW-0679">Respiratory chain</keyword>
<evidence type="ECO:0000256" key="5">
    <source>
        <dbReference type="ARBA" id="ARBA00021006"/>
    </source>
</evidence>
<feature type="transmembrane region" description="Helical" evidence="17">
    <location>
        <begin position="335"/>
        <end position="353"/>
    </location>
</feature>
<evidence type="ECO:0000256" key="3">
    <source>
        <dbReference type="ARBA" id="ARBA00009025"/>
    </source>
</evidence>
<evidence type="ECO:0000256" key="10">
    <source>
        <dbReference type="ARBA" id="ARBA00022982"/>
    </source>
</evidence>
<dbReference type="GO" id="GO:0008137">
    <property type="term" value="F:NADH dehydrogenase (ubiquinone) activity"/>
    <property type="evidence" value="ECO:0007669"/>
    <property type="project" value="UniProtKB-UniRule"/>
</dbReference>
<feature type="transmembrane region" description="Helical" evidence="17">
    <location>
        <begin position="240"/>
        <end position="261"/>
    </location>
</feature>
<evidence type="ECO:0000256" key="11">
    <source>
        <dbReference type="ARBA" id="ARBA00022989"/>
    </source>
</evidence>
<feature type="transmembrane region" description="Helical" evidence="17">
    <location>
        <begin position="296"/>
        <end position="314"/>
    </location>
</feature>
<evidence type="ECO:0000256" key="4">
    <source>
        <dbReference type="ARBA" id="ARBA00012944"/>
    </source>
</evidence>
<evidence type="ECO:0000259" key="18">
    <source>
        <dbReference type="Pfam" id="PF00361"/>
    </source>
</evidence>
<evidence type="ECO:0000256" key="13">
    <source>
        <dbReference type="ARBA" id="ARBA00023075"/>
    </source>
</evidence>
<feature type="transmembrane region" description="Helical" evidence="17">
    <location>
        <begin position="135"/>
        <end position="157"/>
    </location>
</feature>
<dbReference type="PANTHER" id="PTHR43507:SF20">
    <property type="entry name" value="NADH-UBIQUINONE OXIDOREDUCTASE CHAIN 4"/>
    <property type="match status" value="1"/>
</dbReference>
<organism evidence="20">
    <name type="scientific">Proasellus meridianus</name>
    <dbReference type="NCBI Taxonomy" id="1282001"/>
    <lineage>
        <taxon>Eukaryota</taxon>
        <taxon>Metazoa</taxon>
        <taxon>Ecdysozoa</taxon>
        <taxon>Arthropoda</taxon>
        <taxon>Crustacea</taxon>
        <taxon>Multicrustacea</taxon>
        <taxon>Malacostraca</taxon>
        <taxon>Eumalacostraca</taxon>
        <taxon>Peracarida</taxon>
        <taxon>Isopoda</taxon>
        <taxon>Asellota</taxon>
        <taxon>Aselloidea</taxon>
        <taxon>Asellidae</taxon>
        <taxon>Proasellus</taxon>
    </lineage>
</organism>
<keyword evidence="9" id="KW-1278">Translocase</keyword>
<comment type="subcellular location">
    <subcellularLocation>
        <location evidence="2 17">Mitochondrion membrane</location>
        <topology evidence="2 17">Multi-pass membrane protein</topology>
    </subcellularLocation>
</comment>
<evidence type="ECO:0000256" key="1">
    <source>
        <dbReference type="ARBA" id="ARBA00003257"/>
    </source>
</evidence>
<evidence type="ECO:0000256" key="2">
    <source>
        <dbReference type="ARBA" id="ARBA00004225"/>
    </source>
</evidence>
<feature type="domain" description="NADH:quinone oxidoreductase/Mrp antiporter transmembrane" evidence="18">
    <location>
        <begin position="104"/>
        <end position="376"/>
    </location>
</feature>
<dbReference type="InterPro" id="IPR003918">
    <property type="entry name" value="NADH_UbQ_OxRdtase"/>
</dbReference>
<dbReference type="GO" id="GO:0048039">
    <property type="term" value="F:ubiquinone binding"/>
    <property type="evidence" value="ECO:0007669"/>
    <property type="project" value="TreeGrafter"/>
</dbReference>
<evidence type="ECO:0000256" key="16">
    <source>
        <dbReference type="ARBA" id="ARBA00049551"/>
    </source>
</evidence>
<dbReference type="Pfam" id="PF00361">
    <property type="entry name" value="Proton_antipo_M"/>
    <property type="match status" value="1"/>
</dbReference>
<dbReference type="EC" id="7.1.1.2" evidence="4 17"/>
<keyword evidence="10 17" id="KW-0249">Electron transport</keyword>
<dbReference type="GO" id="GO:0003954">
    <property type="term" value="F:NADH dehydrogenase activity"/>
    <property type="evidence" value="ECO:0007669"/>
    <property type="project" value="TreeGrafter"/>
</dbReference>
<protein>
    <recommendedName>
        <fullName evidence="5 17">NADH-ubiquinone oxidoreductase chain 4</fullName>
        <ecNumber evidence="4 17">7.1.1.2</ecNumber>
    </recommendedName>
</protein>
<dbReference type="InterPro" id="IPR000260">
    <property type="entry name" value="NADH4_N"/>
</dbReference>
<feature type="transmembrane region" description="Helical" evidence="17">
    <location>
        <begin position="268"/>
        <end position="290"/>
    </location>
</feature>
<keyword evidence="13 17" id="KW-0830">Ubiquinone</keyword>
<evidence type="ECO:0000256" key="8">
    <source>
        <dbReference type="ARBA" id="ARBA00022692"/>
    </source>
</evidence>
<feature type="transmembrane region" description="Helical" evidence="17">
    <location>
        <begin position="83"/>
        <end position="100"/>
    </location>
</feature>